<accession>A0ABT1TIW8</accession>
<gene>
    <name evidence="2" type="ORF">NP590_14840</name>
</gene>
<comment type="caution">
    <text evidence="2">The sequence shown here is derived from an EMBL/GenBank/DDBJ whole genome shotgun (WGS) entry which is preliminary data.</text>
</comment>
<reference evidence="2 3" key="1">
    <citation type="submission" date="2022-07" db="EMBL/GenBank/DDBJ databases">
        <title>Methylomonas rivi sp. nov., Methylomonas rosea sp. nov., Methylomonas aureus sp. nov. and Methylomonas subterranea sp. nov., four novel methanotrophs isolated from a freshwater creek and the deep terrestrial subsurface.</title>
        <authorList>
            <person name="Abin C."/>
            <person name="Sankaranarayanan K."/>
            <person name="Garner C."/>
            <person name="Sindelar R."/>
            <person name="Kotary K."/>
            <person name="Garner R."/>
            <person name="Barclay S."/>
            <person name="Lawson P."/>
            <person name="Krumholz L."/>
        </authorList>
    </citation>
    <scope>NUCLEOTIDE SEQUENCE [LARGE SCALE GENOMIC DNA]</scope>
    <source>
        <strain evidence="2 3">SURF-2</strain>
    </source>
</reference>
<evidence type="ECO:0000313" key="3">
    <source>
        <dbReference type="Proteomes" id="UP001524499"/>
    </source>
</evidence>
<dbReference type="EMBL" id="JANIBJ010000029">
    <property type="protein sequence ID" value="MCQ8105390.1"/>
    <property type="molecule type" value="Genomic_DNA"/>
</dbReference>
<organism evidence="2 3">
    <name type="scientific">Methylomonas subterranea</name>
    <dbReference type="NCBI Taxonomy" id="2952225"/>
    <lineage>
        <taxon>Bacteria</taxon>
        <taxon>Pseudomonadati</taxon>
        <taxon>Pseudomonadota</taxon>
        <taxon>Gammaproteobacteria</taxon>
        <taxon>Methylococcales</taxon>
        <taxon>Methylococcaceae</taxon>
        <taxon>Methylomonas</taxon>
    </lineage>
</organism>
<evidence type="ECO:0000256" key="1">
    <source>
        <dbReference type="SAM" id="SignalP"/>
    </source>
</evidence>
<protein>
    <submittedName>
        <fullName evidence="2">VPLPA-CTERM sorting domain-containing protein</fullName>
    </submittedName>
</protein>
<sequence length="241" mass="25529">MNTVSKILGSATLAAAAWAAPAQASSQLVIDGSLLQLENGTTFDTWKIVMQNAGSFKVNVLAYESTSNSSADALDLNGDGEFTYLDPDTHFWLDDGSINPLQNPANHLARCDDIANNCPNVDTPDFKLTDLGAAFGASDGSIHFQRDPAYEVTLAGGNYLFVMADYRLTETEAASGLNVGDTLRNTGLGGHADYRVTFSSDNLRFSLSGNTITVSQVPLPGAVWLFGSALLGFVGVGHRKS</sequence>
<dbReference type="Proteomes" id="UP001524499">
    <property type="component" value="Unassembled WGS sequence"/>
</dbReference>
<evidence type="ECO:0000313" key="2">
    <source>
        <dbReference type="EMBL" id="MCQ8105390.1"/>
    </source>
</evidence>
<dbReference type="RefSeq" id="WP_256603342.1">
    <property type="nucleotide sequence ID" value="NZ_JANIBJ010000029.1"/>
</dbReference>
<keyword evidence="3" id="KW-1185">Reference proteome</keyword>
<keyword evidence="1" id="KW-0732">Signal</keyword>
<name>A0ABT1TIW8_9GAMM</name>
<feature type="signal peptide" evidence="1">
    <location>
        <begin position="1"/>
        <end position="24"/>
    </location>
</feature>
<feature type="chain" id="PRO_5046939745" evidence="1">
    <location>
        <begin position="25"/>
        <end position="241"/>
    </location>
</feature>
<proteinExistence type="predicted"/>